<comment type="subcellular location">
    <subcellularLocation>
        <location evidence="1">Membrane</location>
        <topology evidence="1">Multi-pass membrane protein</topology>
    </subcellularLocation>
</comment>
<keyword evidence="2 5" id="KW-0812">Transmembrane</keyword>
<feature type="transmembrane region" description="Helical" evidence="5">
    <location>
        <begin position="190"/>
        <end position="208"/>
    </location>
</feature>
<keyword evidence="4 5" id="KW-0472">Membrane</keyword>
<evidence type="ECO:0000256" key="3">
    <source>
        <dbReference type="ARBA" id="ARBA00022989"/>
    </source>
</evidence>
<dbReference type="EMBL" id="CP048222">
    <property type="protein sequence ID" value="QHT68812.1"/>
    <property type="molecule type" value="Genomic_DNA"/>
</dbReference>
<evidence type="ECO:0000256" key="2">
    <source>
        <dbReference type="ARBA" id="ARBA00022692"/>
    </source>
</evidence>
<reference evidence="6 7" key="1">
    <citation type="submission" date="2020-01" db="EMBL/GenBank/DDBJ databases">
        <authorList>
            <person name="Kim M.K."/>
        </authorList>
    </citation>
    <scope>NUCLEOTIDE SEQUENCE [LARGE SCALE GENOMIC DNA]</scope>
    <source>
        <strain evidence="6 7">172606-1</strain>
    </source>
</reference>
<gene>
    <name evidence="6" type="ORF">GXP67_20240</name>
</gene>
<dbReference type="Proteomes" id="UP000480178">
    <property type="component" value="Chromosome"/>
</dbReference>
<feature type="transmembrane region" description="Helical" evidence="5">
    <location>
        <begin position="248"/>
        <end position="265"/>
    </location>
</feature>
<keyword evidence="7" id="KW-1185">Reference proteome</keyword>
<dbReference type="RefSeq" id="WP_162444815.1">
    <property type="nucleotide sequence ID" value="NZ_CP048222.1"/>
</dbReference>
<feature type="transmembrane region" description="Helical" evidence="5">
    <location>
        <begin position="108"/>
        <end position="131"/>
    </location>
</feature>
<evidence type="ECO:0000256" key="5">
    <source>
        <dbReference type="SAM" id="Phobius"/>
    </source>
</evidence>
<feature type="transmembrane region" description="Helical" evidence="5">
    <location>
        <begin position="215"/>
        <end position="236"/>
    </location>
</feature>
<evidence type="ECO:0000256" key="1">
    <source>
        <dbReference type="ARBA" id="ARBA00004141"/>
    </source>
</evidence>
<name>A0A6C0GMI3_9BACT</name>
<dbReference type="GO" id="GO:0016020">
    <property type="term" value="C:membrane"/>
    <property type="evidence" value="ECO:0007669"/>
    <property type="project" value="UniProtKB-SubCell"/>
</dbReference>
<proteinExistence type="predicted"/>
<dbReference type="KEGG" id="rhoz:GXP67_20240"/>
<dbReference type="AlphaFoldDB" id="A0A6C0GMI3"/>
<feature type="transmembrane region" description="Helical" evidence="5">
    <location>
        <begin position="77"/>
        <end position="96"/>
    </location>
</feature>
<organism evidence="6 7">
    <name type="scientific">Rhodocytophaga rosea</name>
    <dbReference type="NCBI Taxonomy" id="2704465"/>
    <lineage>
        <taxon>Bacteria</taxon>
        <taxon>Pseudomonadati</taxon>
        <taxon>Bacteroidota</taxon>
        <taxon>Cytophagia</taxon>
        <taxon>Cytophagales</taxon>
        <taxon>Rhodocytophagaceae</taxon>
        <taxon>Rhodocytophaga</taxon>
    </lineage>
</organism>
<accession>A0A6C0GMI3</accession>
<evidence type="ECO:0000313" key="6">
    <source>
        <dbReference type="EMBL" id="QHT68812.1"/>
    </source>
</evidence>
<protein>
    <submittedName>
        <fullName evidence="6">DoxX family membrane protein</fullName>
    </submittedName>
</protein>
<dbReference type="InterPro" id="IPR032808">
    <property type="entry name" value="DoxX"/>
</dbReference>
<sequence>MNNKKYMQTMIKIGRTFYGLAMVVYGIQQFVYANFRNVQFPKWQSSLPLLPVWAYSTGLGLIIAGIAIILGKKARTASLIIGGFFLLLFICVHFPFEIFGEEHSSLHFALWTDALKELALSGGAFVIAGCLPEDNTRLTGESLVITLLEKLIPLGRIFFCITMISFGIMHFMYTQFVSTLMPARFPDPVFWTYFGAVALIGSGVAIILSIRQGAIALLLSIMLFLWVILLHMPRAIAEPLAARGNEVSSAFDALAFSGIALVIATRKVKTDLNEIFN</sequence>
<dbReference type="Pfam" id="PF07681">
    <property type="entry name" value="DoxX"/>
    <property type="match status" value="1"/>
</dbReference>
<evidence type="ECO:0000256" key="4">
    <source>
        <dbReference type="ARBA" id="ARBA00023136"/>
    </source>
</evidence>
<feature type="transmembrane region" description="Helical" evidence="5">
    <location>
        <begin position="151"/>
        <end position="170"/>
    </location>
</feature>
<feature type="transmembrane region" description="Helical" evidence="5">
    <location>
        <begin position="12"/>
        <end position="32"/>
    </location>
</feature>
<keyword evidence="3 5" id="KW-1133">Transmembrane helix</keyword>
<evidence type="ECO:0000313" key="7">
    <source>
        <dbReference type="Proteomes" id="UP000480178"/>
    </source>
</evidence>
<feature type="transmembrane region" description="Helical" evidence="5">
    <location>
        <begin position="52"/>
        <end position="70"/>
    </location>
</feature>